<dbReference type="PANTHER" id="PTHR22957:SF337">
    <property type="entry name" value="TBC1 DOMAIN FAMILY MEMBER 5"/>
    <property type="match status" value="1"/>
</dbReference>
<dbReference type="SMART" id="SM00164">
    <property type="entry name" value="TBC"/>
    <property type="match status" value="1"/>
</dbReference>
<dbReference type="AlphaFoldDB" id="A0AAD4DFW4"/>
<keyword evidence="5" id="KW-1185">Reference proteome</keyword>
<proteinExistence type="predicted"/>
<accession>A0AAD4DFW4</accession>
<gene>
    <name evidence="4" type="primary">TBC1D5</name>
    <name evidence="4" type="ORF">BGZ95_006685</name>
</gene>
<dbReference type="PANTHER" id="PTHR22957">
    <property type="entry name" value="TBC1 DOMAIN FAMILY MEMBER GTPASE-ACTIVATING PROTEIN"/>
    <property type="match status" value="1"/>
</dbReference>
<protein>
    <submittedName>
        <fullName evidence="4">TBC1 domain, member 5</fullName>
    </submittedName>
</protein>
<dbReference type="FunFam" id="1.10.472.80:FF:000038">
    <property type="entry name" value="TBC1 domain family member 5"/>
    <property type="match status" value="1"/>
</dbReference>
<reference evidence="4" key="1">
    <citation type="journal article" date="2020" name="Fungal Divers.">
        <title>Resolving the Mortierellaceae phylogeny through synthesis of multi-gene phylogenetics and phylogenomics.</title>
        <authorList>
            <person name="Vandepol N."/>
            <person name="Liber J."/>
            <person name="Desiro A."/>
            <person name="Na H."/>
            <person name="Kennedy M."/>
            <person name="Barry K."/>
            <person name="Grigoriev I.V."/>
            <person name="Miller A.N."/>
            <person name="O'Donnell K."/>
            <person name="Stajich J.E."/>
            <person name="Bonito G."/>
        </authorList>
    </citation>
    <scope>NUCLEOTIDE SEQUENCE</scope>
    <source>
        <strain evidence="4">NRRL 28262</strain>
    </source>
</reference>
<dbReference type="SUPFAM" id="SSF47923">
    <property type="entry name" value="Ypt/Rab-GAP domain of gyp1p"/>
    <property type="match status" value="2"/>
</dbReference>
<evidence type="ECO:0000313" key="4">
    <source>
        <dbReference type="EMBL" id="KAG0277002.1"/>
    </source>
</evidence>
<feature type="region of interest" description="Disordered" evidence="2">
    <location>
        <begin position="172"/>
        <end position="198"/>
    </location>
</feature>
<dbReference type="EMBL" id="JAAAIL010000314">
    <property type="protein sequence ID" value="KAG0277002.1"/>
    <property type="molecule type" value="Genomic_DNA"/>
</dbReference>
<dbReference type="PROSITE" id="PS50086">
    <property type="entry name" value="TBC_RABGAP"/>
    <property type="match status" value="1"/>
</dbReference>
<organism evidence="4 5">
    <name type="scientific">Linnemannia exigua</name>
    <dbReference type="NCBI Taxonomy" id="604196"/>
    <lineage>
        <taxon>Eukaryota</taxon>
        <taxon>Fungi</taxon>
        <taxon>Fungi incertae sedis</taxon>
        <taxon>Mucoromycota</taxon>
        <taxon>Mortierellomycotina</taxon>
        <taxon>Mortierellomycetes</taxon>
        <taxon>Mortierellales</taxon>
        <taxon>Mortierellaceae</taxon>
        <taxon>Linnemannia</taxon>
    </lineage>
</organism>
<dbReference type="GO" id="GO:0005096">
    <property type="term" value="F:GTPase activator activity"/>
    <property type="evidence" value="ECO:0007669"/>
    <property type="project" value="UniProtKB-KW"/>
</dbReference>
<name>A0AAD4DFW4_9FUNG</name>
<dbReference type="Pfam" id="PF00566">
    <property type="entry name" value="RabGAP-TBC"/>
    <property type="match status" value="1"/>
</dbReference>
<comment type="caution">
    <text evidence="4">The sequence shown here is derived from an EMBL/GenBank/DDBJ whole genome shotgun (WGS) entry which is preliminary data.</text>
</comment>
<keyword evidence="1" id="KW-0343">GTPase activation</keyword>
<dbReference type="InterPro" id="IPR035969">
    <property type="entry name" value="Rab-GAP_TBC_sf"/>
</dbReference>
<evidence type="ECO:0000256" key="2">
    <source>
        <dbReference type="SAM" id="MobiDB-lite"/>
    </source>
</evidence>
<feature type="compositionally biased region" description="Polar residues" evidence="2">
    <location>
        <begin position="384"/>
        <end position="403"/>
    </location>
</feature>
<sequence length="498" mass="55983">MNTLKGAREKWTEVFEDPNLSLDSLKARALSQHSNLGIDGIRSVCWKVYLGCIPTLEISTWPFAMTTERERYVELRQKYIRAIGSDDGPEPDLELNNPLSLAEDSPWQQFFVDSELKKIIKQDVERTDAMLDVMRSVLDAKFIEHDTFALFSSLMSRAKPWYEFSDEGFASKRPRPTNNAHIAQPFGKSDTPEPPPGKQTPVIEWSMKIFQHLERVDNELYLHLKGLEIQPQLFGIRWFRLLFGREFPMEDVLNLWDGIFAKDPSLNICIFIGLALLLRIRDELLEGDFAGCLHKLMRYPSVKDVQQFIPQALRLQKMPNASGGQEVIRQNYILAGKPLPPLPVAVEADHSGQHHQQHQNPYQQQQQHQQQQRRDGSASPIPQRRQQQGGHNQDQHKTQSGSFPGNGVLSQHLPPAALDAIKPVAEGFVHVTKNVLESKGGAAINKAIHDMKSAATRHAPPAQQPKQVSLAAAAGGSNTDKQLQSQLGQIVAKALVIL</sequence>
<evidence type="ECO:0000259" key="3">
    <source>
        <dbReference type="PROSITE" id="PS50086"/>
    </source>
</evidence>
<feature type="non-terminal residue" evidence="4">
    <location>
        <position position="1"/>
    </location>
</feature>
<dbReference type="Proteomes" id="UP001194580">
    <property type="component" value="Unassembled WGS sequence"/>
</dbReference>
<dbReference type="Gene3D" id="1.10.472.80">
    <property type="entry name" value="Ypt/Rab-GAP domain of gyp1p, domain 3"/>
    <property type="match status" value="1"/>
</dbReference>
<feature type="compositionally biased region" description="Low complexity" evidence="2">
    <location>
        <begin position="358"/>
        <end position="370"/>
    </location>
</feature>
<evidence type="ECO:0000256" key="1">
    <source>
        <dbReference type="ARBA" id="ARBA00022468"/>
    </source>
</evidence>
<dbReference type="InterPro" id="IPR000195">
    <property type="entry name" value="Rab-GAP-TBC_dom"/>
</dbReference>
<feature type="region of interest" description="Disordered" evidence="2">
    <location>
        <begin position="343"/>
        <end position="411"/>
    </location>
</feature>
<evidence type="ECO:0000313" key="5">
    <source>
        <dbReference type="Proteomes" id="UP001194580"/>
    </source>
</evidence>
<feature type="domain" description="Rab-GAP TBC" evidence="3">
    <location>
        <begin position="36"/>
        <end position="263"/>
    </location>
</feature>